<name>A0A1B1KB72_RHOOP</name>
<accession>A0A1B1KB72</accession>
<feature type="domain" description="DUF7168" evidence="3">
    <location>
        <begin position="291"/>
        <end position="398"/>
    </location>
</feature>
<dbReference type="EMBL" id="CP009111">
    <property type="protein sequence ID" value="ANS29873.1"/>
    <property type="molecule type" value="Genomic_DNA"/>
</dbReference>
<dbReference type="AlphaFoldDB" id="A0A1B1KB72"/>
<evidence type="ECO:0000256" key="1">
    <source>
        <dbReference type="SAM" id="MobiDB-lite"/>
    </source>
</evidence>
<gene>
    <name evidence="4" type="ORF">R1CP_26115</name>
</gene>
<evidence type="ECO:0000313" key="4">
    <source>
        <dbReference type="EMBL" id="ANS29873.1"/>
    </source>
</evidence>
<dbReference type="RefSeq" id="WP_065491871.1">
    <property type="nucleotide sequence ID" value="NZ_CP009111.1"/>
</dbReference>
<reference evidence="4 5" key="1">
    <citation type="submission" date="2014-07" db="EMBL/GenBank/DDBJ databases">
        <authorList>
            <person name="Zhang J.E."/>
            <person name="Yang H."/>
            <person name="Guo J."/>
            <person name="Deng Z."/>
            <person name="Luo H."/>
            <person name="Luo M."/>
            <person name="Zhao B."/>
        </authorList>
    </citation>
    <scope>NUCLEOTIDE SEQUENCE [LARGE SCALE GENOMIC DNA]</scope>
    <source>
        <strain evidence="4 5">1CP</strain>
    </source>
</reference>
<dbReference type="Proteomes" id="UP000186108">
    <property type="component" value="Chromosome"/>
</dbReference>
<proteinExistence type="predicted"/>
<dbReference type="Pfam" id="PF23771">
    <property type="entry name" value="DUF7168"/>
    <property type="match status" value="1"/>
</dbReference>
<protein>
    <submittedName>
        <fullName evidence="4">Uncharacterized protein</fullName>
    </submittedName>
</protein>
<dbReference type="Pfam" id="PF10979">
    <property type="entry name" value="DUF2786"/>
    <property type="match status" value="1"/>
</dbReference>
<evidence type="ECO:0000259" key="2">
    <source>
        <dbReference type="Pfam" id="PF10979"/>
    </source>
</evidence>
<dbReference type="PATRIC" id="fig|37919.13.peg.5474"/>
<feature type="domain" description="DUF2786" evidence="2">
    <location>
        <begin position="223"/>
        <end position="261"/>
    </location>
</feature>
<sequence>MFTLSEEGAVSRNSQQNRAARKRKKQQRSGTRQHREFRPDFDAESLVFAGIEFAFGPSANAESLRRTVGQLAELDGSGSAAALLDRASQMLDASMDHAFLSGWQPAELVHAVRREFGARTARLTVAAIGSHASRTSAHKSAPEPWREQLDELNIGPDDAPARGRLSAWRAAEDAEPTDTWTAILSLLGFCSYLIPMTPLMATPPNWVTGAAASRPAKPGPEPKVLSRIRGLLAKAEATTFAEEAATLSAKAQDLMTRYAIDSAVIDAEAHTSLSDQVVTRRLLVDNPYPEAKVQLLNCVADSNSVRVLWHQRSGLVSMVGMPIDLDLCEMLFTSLLVQASHALSEAGGDRVKRSPSFRRSFLLAFATRIGERLAIAREQAGRDASSQYGKELVPIMTERTEAVGSVFEKQFPSIVTTSHSVTNAHGWQAGRVAAELADLTGGRERIAE</sequence>
<dbReference type="InterPro" id="IPR024498">
    <property type="entry name" value="DUF2786"/>
</dbReference>
<dbReference type="InterPro" id="IPR055592">
    <property type="entry name" value="DUF7168"/>
</dbReference>
<feature type="region of interest" description="Disordered" evidence="1">
    <location>
        <begin position="1"/>
        <end position="36"/>
    </location>
</feature>
<evidence type="ECO:0000313" key="5">
    <source>
        <dbReference type="Proteomes" id="UP000186108"/>
    </source>
</evidence>
<evidence type="ECO:0000259" key="3">
    <source>
        <dbReference type="Pfam" id="PF23771"/>
    </source>
</evidence>
<organism evidence="4 5">
    <name type="scientific">Rhodococcus opacus</name>
    <name type="common">Nocardia opaca</name>
    <dbReference type="NCBI Taxonomy" id="37919"/>
    <lineage>
        <taxon>Bacteria</taxon>
        <taxon>Bacillati</taxon>
        <taxon>Actinomycetota</taxon>
        <taxon>Actinomycetes</taxon>
        <taxon>Mycobacteriales</taxon>
        <taxon>Nocardiaceae</taxon>
        <taxon>Rhodococcus</taxon>
    </lineage>
</organism>